<feature type="compositionally biased region" description="Polar residues" evidence="1">
    <location>
        <begin position="172"/>
        <end position="184"/>
    </location>
</feature>
<proteinExistence type="predicted"/>
<comment type="caution">
    <text evidence="2">The sequence shown here is derived from an EMBL/GenBank/DDBJ whole genome shotgun (WGS) entry which is preliminary data.</text>
</comment>
<evidence type="ECO:0000313" key="2">
    <source>
        <dbReference type="EMBL" id="CAK7227041.1"/>
    </source>
</evidence>
<name>A0ABP0C657_9PEZI</name>
<feature type="compositionally biased region" description="Polar residues" evidence="1">
    <location>
        <begin position="323"/>
        <end position="334"/>
    </location>
</feature>
<dbReference type="InterPro" id="IPR017956">
    <property type="entry name" value="AT_hook_DNA-bd_motif"/>
</dbReference>
<evidence type="ECO:0000313" key="3">
    <source>
        <dbReference type="Proteomes" id="UP001642482"/>
    </source>
</evidence>
<gene>
    <name evidence="2" type="ORF">SEUCBS140593_006444</name>
</gene>
<sequence length="505" mass="54917">MPPRGRPPGRKNGASLGAQPQTPGKPLLSPDGTPQTTKGKKKGRPPKGSTRSQSMYAPTVRVASPAPSPAPTPAIVEPPVIIEPPTATEHTDPERFEVTQQPIEVSDHEEVPSPPQNKATGGWYETESADAAEARTVEDNATVEVDGPATPPPPSLASASVPGPRPRGRPPNSTNRNGTRLSYASSSVDLDEIMYRQMGEDIEAYSVDLSFCESQVDANDDLTPQECRMLQLRILDLHHQLRFCKQRRETLEAQRVLRNGKPFKTAATNGARMPVPAGATNGHANRRRSATASGPSKRPRSSHGTDQNGDGPTNKRPRAASEVSVQDTISVHSQETGEARETSVANIDGPSDMEMVHYNGNSRRVSTPDHSVLGNVDSGNHPGNKMQRLGLWYCQLCISEKYLYAGPDRVPSNPSKEIKDMGKLMTHYFDMHREHEPEERCAALGEALAKNRGPFAYWLIKSRAQRIEDPAVLDDAIDELKAGRVPKLLRDLCRAAAAFPATTSN</sequence>
<feature type="region of interest" description="Disordered" evidence="1">
    <location>
        <begin position="1"/>
        <end position="184"/>
    </location>
</feature>
<dbReference type="EMBL" id="CAWUHD010000070">
    <property type="protein sequence ID" value="CAK7227041.1"/>
    <property type="molecule type" value="Genomic_DNA"/>
</dbReference>
<feature type="region of interest" description="Disordered" evidence="1">
    <location>
        <begin position="262"/>
        <end position="353"/>
    </location>
</feature>
<keyword evidence="3" id="KW-1185">Reference proteome</keyword>
<feature type="compositionally biased region" description="Low complexity" evidence="1">
    <location>
        <begin position="73"/>
        <end position="88"/>
    </location>
</feature>
<dbReference type="Proteomes" id="UP001642482">
    <property type="component" value="Unassembled WGS sequence"/>
</dbReference>
<evidence type="ECO:0000256" key="1">
    <source>
        <dbReference type="SAM" id="MobiDB-lite"/>
    </source>
</evidence>
<reference evidence="2 3" key="1">
    <citation type="submission" date="2024-01" db="EMBL/GenBank/DDBJ databases">
        <authorList>
            <person name="Allen C."/>
            <person name="Tagirdzhanova G."/>
        </authorList>
    </citation>
    <scope>NUCLEOTIDE SEQUENCE [LARGE SCALE GENOMIC DNA]</scope>
</reference>
<organism evidence="2 3">
    <name type="scientific">Sporothrix eucalyptigena</name>
    <dbReference type="NCBI Taxonomy" id="1812306"/>
    <lineage>
        <taxon>Eukaryota</taxon>
        <taxon>Fungi</taxon>
        <taxon>Dikarya</taxon>
        <taxon>Ascomycota</taxon>
        <taxon>Pezizomycotina</taxon>
        <taxon>Sordariomycetes</taxon>
        <taxon>Sordariomycetidae</taxon>
        <taxon>Ophiostomatales</taxon>
        <taxon>Ophiostomataceae</taxon>
        <taxon>Sporothrix</taxon>
    </lineage>
</organism>
<protein>
    <submittedName>
        <fullName evidence="2">Uncharacterized protein</fullName>
    </submittedName>
</protein>
<feature type="compositionally biased region" description="Polar residues" evidence="1">
    <location>
        <begin position="302"/>
        <end position="311"/>
    </location>
</feature>
<dbReference type="PRINTS" id="PR00929">
    <property type="entry name" value="ATHOOK"/>
</dbReference>
<accession>A0ABP0C657</accession>